<accession>A0A937G1X7</accession>
<evidence type="ECO:0000313" key="3">
    <source>
        <dbReference type="EMBL" id="MBL6448993.1"/>
    </source>
</evidence>
<reference evidence="3" key="1">
    <citation type="submission" date="2021-01" db="EMBL/GenBank/DDBJ databases">
        <title>Fulvivirga kasyanovii gen. nov., sp nov., a novel member of the phylum Bacteroidetes isolated from seawater in a mussel farm.</title>
        <authorList>
            <person name="Zhao L.-H."/>
            <person name="Wang Z.-J."/>
        </authorList>
    </citation>
    <scope>NUCLEOTIDE SEQUENCE</scope>
    <source>
        <strain evidence="3">29W222</strain>
    </source>
</reference>
<dbReference type="InterPro" id="IPR029058">
    <property type="entry name" value="AB_hydrolase_fold"/>
</dbReference>
<sequence>MRNLLQTTTLVMVMVLFSLSALCQSANQKSTFMLVHGSWHGDWSWYLLEEKLTKAGHEVISVNLPGHGLQYNNASQITLSDYETAVVNALDQVQNKVILVGHSLGGLIISAAAEKRPNKVQSLVYLAAFLLKNGQSVMDVSVQDSTSLIFPSTTIDSENRIVHLSPGRIVDVFYEDAPKETVILSRKLLTPEPLLPLSTPLEITERNYGSIDRYYITTNQDRAISPYIQKKMYTASPCKEVFEINSGHSPFFSNVPELNNILLNISKETNAVADIKKSIVSANKTEHLQLTLYPNPTDESLNIVLPQEFEEVSLTITTMYGEVVLTDEIKKPSEVVSVNLPKTKSKELIVSVTGNNQYYKGKVLRR</sequence>
<dbReference type="SUPFAM" id="SSF53474">
    <property type="entry name" value="alpha/beta-Hydrolases"/>
    <property type="match status" value="1"/>
</dbReference>
<dbReference type="PANTHER" id="PTHR10992:SF1086">
    <property type="entry name" value="AB HYDROLASE-1 DOMAIN-CONTAINING PROTEIN"/>
    <property type="match status" value="1"/>
</dbReference>
<dbReference type="EMBL" id="JAEUGD010000066">
    <property type="protein sequence ID" value="MBL6448993.1"/>
    <property type="molecule type" value="Genomic_DNA"/>
</dbReference>
<evidence type="ECO:0000313" key="4">
    <source>
        <dbReference type="Proteomes" id="UP000614216"/>
    </source>
</evidence>
<dbReference type="PANTHER" id="PTHR10992">
    <property type="entry name" value="METHYLESTERASE FAMILY MEMBER"/>
    <property type="match status" value="1"/>
</dbReference>
<protein>
    <submittedName>
        <fullName evidence="3">Alpha/beta fold hydrolase</fullName>
    </submittedName>
</protein>
<evidence type="ECO:0000256" key="1">
    <source>
        <dbReference type="SAM" id="SignalP"/>
    </source>
</evidence>
<comment type="caution">
    <text evidence="3">The sequence shown here is derived from an EMBL/GenBank/DDBJ whole genome shotgun (WGS) entry which is preliminary data.</text>
</comment>
<name>A0A937G1X7_9BACT</name>
<dbReference type="Proteomes" id="UP000614216">
    <property type="component" value="Unassembled WGS sequence"/>
</dbReference>
<dbReference type="Gene3D" id="3.40.50.1820">
    <property type="entry name" value="alpha/beta hydrolase"/>
    <property type="match status" value="1"/>
</dbReference>
<evidence type="ECO:0000259" key="2">
    <source>
        <dbReference type="Pfam" id="PF12697"/>
    </source>
</evidence>
<dbReference type="GO" id="GO:0080032">
    <property type="term" value="F:methyl jasmonate esterase activity"/>
    <property type="evidence" value="ECO:0007669"/>
    <property type="project" value="TreeGrafter"/>
</dbReference>
<dbReference type="GO" id="GO:0080030">
    <property type="term" value="F:methyl indole-3-acetate esterase activity"/>
    <property type="evidence" value="ECO:0007669"/>
    <property type="project" value="TreeGrafter"/>
</dbReference>
<proteinExistence type="predicted"/>
<dbReference type="InterPro" id="IPR000073">
    <property type="entry name" value="AB_hydrolase_1"/>
</dbReference>
<dbReference type="Pfam" id="PF12697">
    <property type="entry name" value="Abhydrolase_6"/>
    <property type="match status" value="1"/>
</dbReference>
<keyword evidence="1" id="KW-0732">Signal</keyword>
<dbReference type="AlphaFoldDB" id="A0A937G1X7"/>
<gene>
    <name evidence="3" type="ORF">JMN32_21965</name>
</gene>
<feature type="domain" description="AB hydrolase-1" evidence="2">
    <location>
        <begin position="34"/>
        <end position="253"/>
    </location>
</feature>
<feature type="signal peptide" evidence="1">
    <location>
        <begin position="1"/>
        <end position="23"/>
    </location>
</feature>
<keyword evidence="3" id="KW-0378">Hydrolase</keyword>
<dbReference type="InterPro" id="IPR045889">
    <property type="entry name" value="MES/HNL"/>
</dbReference>
<dbReference type="RefSeq" id="WP_202858528.1">
    <property type="nucleotide sequence ID" value="NZ_JAEUGD010000066.1"/>
</dbReference>
<feature type="chain" id="PRO_5037068175" evidence="1">
    <location>
        <begin position="24"/>
        <end position="366"/>
    </location>
</feature>
<keyword evidence="4" id="KW-1185">Reference proteome</keyword>
<organism evidence="3 4">
    <name type="scientific">Fulvivirga marina</name>
    <dbReference type="NCBI Taxonomy" id="2494733"/>
    <lineage>
        <taxon>Bacteria</taxon>
        <taxon>Pseudomonadati</taxon>
        <taxon>Bacteroidota</taxon>
        <taxon>Cytophagia</taxon>
        <taxon>Cytophagales</taxon>
        <taxon>Fulvivirgaceae</taxon>
        <taxon>Fulvivirga</taxon>
    </lineage>
</organism>